<dbReference type="PANTHER" id="PTHR30212">
    <property type="entry name" value="PROTEIN YIIM"/>
    <property type="match status" value="1"/>
</dbReference>
<feature type="domain" description="MOSC" evidence="1">
    <location>
        <begin position="41"/>
        <end position="185"/>
    </location>
</feature>
<dbReference type="PANTHER" id="PTHR30212:SF2">
    <property type="entry name" value="PROTEIN YIIM"/>
    <property type="match status" value="1"/>
</dbReference>
<dbReference type="GO" id="GO:0030151">
    <property type="term" value="F:molybdenum ion binding"/>
    <property type="evidence" value="ECO:0007669"/>
    <property type="project" value="InterPro"/>
</dbReference>
<sequence length="185" mass="20602">MIDLEYVPMETLEAGLDHIRQAPKDQGVLQLIVRRPATEQREVLSEGQLDLVEGLVGDNWQTRGSSRTDDGSSHPDMQLNIMNVRSIGLLAPDQERWQWAGDQLFIDLDLSDANLPAGTRLTIGEAIIEVTDQPHNGCKKFAQRYGQDAIKFVNSAVGKELHLRGINARVVQPGTIRQGDQVRKI</sequence>
<dbReference type="KEGG" id="hau:Haur_1630"/>
<gene>
    <name evidence="2" type="ordered locus">Haur_1630</name>
</gene>
<keyword evidence="3" id="KW-1185">Reference proteome</keyword>
<dbReference type="GO" id="GO:0003824">
    <property type="term" value="F:catalytic activity"/>
    <property type="evidence" value="ECO:0007669"/>
    <property type="project" value="InterPro"/>
</dbReference>
<dbReference type="Pfam" id="PF03473">
    <property type="entry name" value="MOSC"/>
    <property type="match status" value="1"/>
</dbReference>
<dbReference type="AlphaFoldDB" id="A9B5P0"/>
<dbReference type="STRING" id="316274.Haur_1630"/>
<protein>
    <recommendedName>
        <fullName evidence="1">MOSC domain-containing protein</fullName>
    </recommendedName>
</protein>
<dbReference type="eggNOG" id="COG2258">
    <property type="taxonomic scope" value="Bacteria"/>
</dbReference>
<evidence type="ECO:0000313" key="2">
    <source>
        <dbReference type="EMBL" id="ABX04273.1"/>
    </source>
</evidence>
<proteinExistence type="predicted"/>
<reference evidence="2 3" key="1">
    <citation type="journal article" date="2011" name="Stand. Genomic Sci.">
        <title>Complete genome sequence of the filamentous gliding predatory bacterium Herpetosiphon aurantiacus type strain (114-95(T)).</title>
        <authorList>
            <person name="Kiss H."/>
            <person name="Nett M."/>
            <person name="Domin N."/>
            <person name="Martin K."/>
            <person name="Maresca J.A."/>
            <person name="Copeland A."/>
            <person name="Lapidus A."/>
            <person name="Lucas S."/>
            <person name="Berry K.W."/>
            <person name="Glavina Del Rio T."/>
            <person name="Dalin E."/>
            <person name="Tice H."/>
            <person name="Pitluck S."/>
            <person name="Richardson P."/>
            <person name="Bruce D."/>
            <person name="Goodwin L."/>
            <person name="Han C."/>
            <person name="Detter J.C."/>
            <person name="Schmutz J."/>
            <person name="Brettin T."/>
            <person name="Land M."/>
            <person name="Hauser L."/>
            <person name="Kyrpides N.C."/>
            <person name="Ivanova N."/>
            <person name="Goker M."/>
            <person name="Woyke T."/>
            <person name="Klenk H.P."/>
            <person name="Bryant D.A."/>
        </authorList>
    </citation>
    <scope>NUCLEOTIDE SEQUENCE [LARGE SCALE GENOMIC DNA]</scope>
    <source>
        <strain evidence="3">ATCC 23779 / DSM 785 / 114-95</strain>
    </source>
</reference>
<dbReference type="InParanoid" id="A9B5P0"/>
<dbReference type="Proteomes" id="UP000000787">
    <property type="component" value="Chromosome"/>
</dbReference>
<dbReference type="InterPro" id="IPR052353">
    <property type="entry name" value="Benzoxazolinone_Detox_Enz"/>
</dbReference>
<accession>A9B5P0</accession>
<dbReference type="EMBL" id="CP000875">
    <property type="protein sequence ID" value="ABX04273.1"/>
    <property type="molecule type" value="Genomic_DNA"/>
</dbReference>
<dbReference type="PROSITE" id="PS51340">
    <property type="entry name" value="MOSC"/>
    <property type="match status" value="1"/>
</dbReference>
<dbReference type="SUPFAM" id="SSF50800">
    <property type="entry name" value="PK beta-barrel domain-like"/>
    <property type="match status" value="1"/>
</dbReference>
<dbReference type="GO" id="GO:0030170">
    <property type="term" value="F:pyridoxal phosphate binding"/>
    <property type="evidence" value="ECO:0007669"/>
    <property type="project" value="InterPro"/>
</dbReference>
<organism evidence="2 3">
    <name type="scientific">Herpetosiphon aurantiacus (strain ATCC 23779 / DSM 785 / 114-95)</name>
    <dbReference type="NCBI Taxonomy" id="316274"/>
    <lineage>
        <taxon>Bacteria</taxon>
        <taxon>Bacillati</taxon>
        <taxon>Chloroflexota</taxon>
        <taxon>Chloroflexia</taxon>
        <taxon>Herpetosiphonales</taxon>
        <taxon>Herpetosiphonaceae</taxon>
        <taxon>Herpetosiphon</taxon>
    </lineage>
</organism>
<evidence type="ECO:0000259" key="1">
    <source>
        <dbReference type="PROSITE" id="PS51340"/>
    </source>
</evidence>
<dbReference type="InterPro" id="IPR005302">
    <property type="entry name" value="MoCF_Sase_C"/>
</dbReference>
<dbReference type="BioCyc" id="HAUR316274:GHYA-1654-MONOMER"/>
<name>A9B5P0_HERA2</name>
<evidence type="ECO:0000313" key="3">
    <source>
        <dbReference type="Proteomes" id="UP000000787"/>
    </source>
</evidence>
<dbReference type="Gene3D" id="2.40.33.20">
    <property type="entry name" value="PK beta-barrel domain-like"/>
    <property type="match status" value="1"/>
</dbReference>
<dbReference type="HOGENOM" id="CLU_101336_0_0_0"/>
<dbReference type="InterPro" id="IPR011037">
    <property type="entry name" value="Pyrv_Knase-like_insert_dom_sf"/>
</dbReference>